<evidence type="ECO:0000259" key="4">
    <source>
        <dbReference type="PROSITE" id="PS50887"/>
    </source>
</evidence>
<proteinExistence type="predicted"/>
<dbReference type="InterPro" id="IPR000160">
    <property type="entry name" value="GGDEF_dom"/>
</dbReference>
<dbReference type="AlphaFoldDB" id="A0A1L9QQ57"/>
<dbReference type="InterPro" id="IPR011006">
    <property type="entry name" value="CheY-like_superfamily"/>
</dbReference>
<evidence type="ECO:0000256" key="1">
    <source>
        <dbReference type="PROSITE-ProRule" id="PRU00169"/>
    </source>
</evidence>
<dbReference type="EMBL" id="MLAW01000025">
    <property type="protein sequence ID" value="OJJ24810.1"/>
    <property type="molecule type" value="Genomic_DNA"/>
</dbReference>
<sequence length="332" mass="37396">MIAELELMGRNILIVDDLPDNLRLLSKMLTQQGYKVRKALNGEMAIASCTAQPPDLILLDINMPGMNGYQVCDALKSSPMTAQIPIIFLSALDEANHKLQAFKSGGLDYITKPFQVEEVLARVEHQLSLCYQQNKLKEELEQLKEEVNQRQQTQQNLERLVTVDELTQLSNRRHFNDYLKQEWKRLFSLPSYTGGYPQALSLILADVDYFKLYNDTYGHLKGDQCLQKVAQAMKQVVTYSGSLVARYGGEEFAVILPNASSDYALQVAELIRMQVKALKIPHSQSIVSSYVTVSLGVACRFPDSDLSPEDLISSADKALYHAKQQGRNSVFR</sequence>
<dbReference type="GO" id="GO:0005886">
    <property type="term" value="C:plasma membrane"/>
    <property type="evidence" value="ECO:0007669"/>
    <property type="project" value="TreeGrafter"/>
</dbReference>
<dbReference type="Gene3D" id="3.40.50.2300">
    <property type="match status" value="1"/>
</dbReference>
<keyword evidence="2" id="KW-0175">Coiled coil</keyword>
<dbReference type="GO" id="GO:0043709">
    <property type="term" value="P:cell adhesion involved in single-species biofilm formation"/>
    <property type="evidence" value="ECO:0007669"/>
    <property type="project" value="TreeGrafter"/>
</dbReference>
<dbReference type="GO" id="GO:0000160">
    <property type="term" value="P:phosphorelay signal transduction system"/>
    <property type="evidence" value="ECO:0007669"/>
    <property type="project" value="InterPro"/>
</dbReference>
<protein>
    <submittedName>
        <fullName evidence="5">Diguanylate cyclase response regulator</fullName>
    </submittedName>
</protein>
<gene>
    <name evidence="5" type="ORF">BI308_14675</name>
</gene>
<dbReference type="SMART" id="SM00267">
    <property type="entry name" value="GGDEF"/>
    <property type="match status" value="1"/>
</dbReference>
<dbReference type="Gene3D" id="3.30.70.270">
    <property type="match status" value="1"/>
</dbReference>
<comment type="caution">
    <text evidence="5">The sequence shown here is derived from an EMBL/GenBank/DDBJ whole genome shotgun (WGS) entry which is preliminary data.</text>
</comment>
<keyword evidence="1" id="KW-0597">Phosphoprotein</keyword>
<dbReference type="GO" id="GO:0052621">
    <property type="term" value="F:diguanylate cyclase activity"/>
    <property type="evidence" value="ECO:0007669"/>
    <property type="project" value="TreeGrafter"/>
</dbReference>
<dbReference type="SMART" id="SM00448">
    <property type="entry name" value="REC"/>
    <property type="match status" value="1"/>
</dbReference>
<dbReference type="NCBIfam" id="TIGR00254">
    <property type="entry name" value="GGDEF"/>
    <property type="match status" value="1"/>
</dbReference>
<dbReference type="STRING" id="1925591.BI308_14675"/>
<dbReference type="Proteomes" id="UP000183940">
    <property type="component" value="Unassembled WGS sequence"/>
</dbReference>
<organism evidence="5 6">
    <name type="scientific">Roseofilum reptotaenium AO1-A</name>
    <dbReference type="NCBI Taxonomy" id="1925591"/>
    <lineage>
        <taxon>Bacteria</taxon>
        <taxon>Bacillati</taxon>
        <taxon>Cyanobacteriota</taxon>
        <taxon>Cyanophyceae</taxon>
        <taxon>Desertifilales</taxon>
        <taxon>Desertifilaceae</taxon>
        <taxon>Roseofilum</taxon>
    </lineage>
</organism>
<dbReference type="SUPFAM" id="SSF55073">
    <property type="entry name" value="Nucleotide cyclase"/>
    <property type="match status" value="1"/>
</dbReference>
<feature type="domain" description="GGDEF" evidence="4">
    <location>
        <begin position="198"/>
        <end position="332"/>
    </location>
</feature>
<evidence type="ECO:0000259" key="3">
    <source>
        <dbReference type="PROSITE" id="PS50110"/>
    </source>
</evidence>
<dbReference type="InterPro" id="IPR029787">
    <property type="entry name" value="Nucleotide_cyclase"/>
</dbReference>
<dbReference type="InterPro" id="IPR001789">
    <property type="entry name" value="Sig_transdc_resp-reg_receiver"/>
</dbReference>
<dbReference type="Pfam" id="PF00072">
    <property type="entry name" value="Response_reg"/>
    <property type="match status" value="1"/>
</dbReference>
<reference evidence="5" key="1">
    <citation type="submission" date="2016-10" db="EMBL/GenBank/DDBJ databases">
        <title>CRISPR-Cas defence system in Roseofilum reptotaenium: evidence of a bacteriophage-cyanobacterium arms race in the coral black band disease.</title>
        <authorList>
            <person name="Buerger P."/>
            <person name="Wood-Charlson E.M."/>
            <person name="Weynberg K.D."/>
            <person name="Willis B."/>
            <person name="Van Oppen M.J."/>
        </authorList>
    </citation>
    <scope>NUCLEOTIDE SEQUENCE [LARGE SCALE GENOMIC DNA]</scope>
    <source>
        <strain evidence="5">AO1-A</strain>
    </source>
</reference>
<dbReference type="FunFam" id="3.30.70.270:FF:000001">
    <property type="entry name" value="Diguanylate cyclase domain protein"/>
    <property type="match status" value="1"/>
</dbReference>
<evidence type="ECO:0000313" key="5">
    <source>
        <dbReference type="EMBL" id="OJJ24810.1"/>
    </source>
</evidence>
<evidence type="ECO:0000313" key="6">
    <source>
        <dbReference type="Proteomes" id="UP000183940"/>
    </source>
</evidence>
<dbReference type="GO" id="GO:1902201">
    <property type="term" value="P:negative regulation of bacterial-type flagellum-dependent cell motility"/>
    <property type="evidence" value="ECO:0007669"/>
    <property type="project" value="TreeGrafter"/>
</dbReference>
<dbReference type="PANTHER" id="PTHR45138">
    <property type="entry name" value="REGULATORY COMPONENTS OF SENSORY TRANSDUCTION SYSTEM"/>
    <property type="match status" value="1"/>
</dbReference>
<feature type="coiled-coil region" evidence="2">
    <location>
        <begin position="130"/>
        <end position="163"/>
    </location>
</feature>
<dbReference type="SUPFAM" id="SSF52172">
    <property type="entry name" value="CheY-like"/>
    <property type="match status" value="1"/>
</dbReference>
<feature type="modified residue" description="4-aspartylphosphate" evidence="1">
    <location>
        <position position="60"/>
    </location>
</feature>
<accession>A0A1L9QQ57</accession>
<evidence type="ECO:0000256" key="2">
    <source>
        <dbReference type="SAM" id="Coils"/>
    </source>
</evidence>
<dbReference type="CDD" id="cd01949">
    <property type="entry name" value="GGDEF"/>
    <property type="match status" value="1"/>
</dbReference>
<dbReference type="Pfam" id="PF00990">
    <property type="entry name" value="GGDEF"/>
    <property type="match status" value="1"/>
</dbReference>
<dbReference type="PROSITE" id="PS50887">
    <property type="entry name" value="GGDEF"/>
    <property type="match status" value="1"/>
</dbReference>
<dbReference type="InterPro" id="IPR050469">
    <property type="entry name" value="Diguanylate_Cyclase"/>
</dbReference>
<dbReference type="PROSITE" id="PS50110">
    <property type="entry name" value="RESPONSE_REGULATORY"/>
    <property type="match status" value="1"/>
</dbReference>
<feature type="domain" description="Response regulatory" evidence="3">
    <location>
        <begin position="11"/>
        <end position="127"/>
    </location>
</feature>
<dbReference type="PANTHER" id="PTHR45138:SF9">
    <property type="entry name" value="DIGUANYLATE CYCLASE DGCM-RELATED"/>
    <property type="match status" value="1"/>
</dbReference>
<name>A0A1L9QQ57_9CYAN</name>
<dbReference type="InterPro" id="IPR043128">
    <property type="entry name" value="Rev_trsase/Diguanyl_cyclase"/>
</dbReference>
<dbReference type="CDD" id="cd19920">
    <property type="entry name" value="REC_PA4781-like"/>
    <property type="match status" value="1"/>
</dbReference>
<keyword evidence="6" id="KW-1185">Reference proteome</keyword>